<dbReference type="InterPro" id="IPR029030">
    <property type="entry name" value="Caspase-like_dom_sf"/>
</dbReference>
<dbReference type="Pfam" id="PF00656">
    <property type="entry name" value="Peptidase_C14"/>
    <property type="match status" value="1"/>
</dbReference>
<evidence type="ECO:0000259" key="3">
    <source>
        <dbReference type="Pfam" id="PF00656"/>
    </source>
</evidence>
<organism evidence="4 5">
    <name type="scientific">Dactylosporangium salmoneum</name>
    <dbReference type="NCBI Taxonomy" id="53361"/>
    <lineage>
        <taxon>Bacteria</taxon>
        <taxon>Bacillati</taxon>
        <taxon>Actinomycetota</taxon>
        <taxon>Actinomycetes</taxon>
        <taxon>Micromonosporales</taxon>
        <taxon>Micromonosporaceae</taxon>
        <taxon>Dactylosporangium</taxon>
    </lineage>
</organism>
<gene>
    <name evidence="4" type="ORF">GCM10010170_093330</name>
</gene>
<comment type="caution">
    <text evidence="4">The sequence shown here is derived from an EMBL/GenBank/DDBJ whole genome shotgun (WGS) entry which is preliminary data.</text>
</comment>
<keyword evidence="5" id="KW-1185">Reference proteome</keyword>
<feature type="coiled-coil region" evidence="1">
    <location>
        <begin position="261"/>
        <end position="291"/>
    </location>
</feature>
<dbReference type="NCBIfam" id="NF047832">
    <property type="entry name" value="caspase_w_EACC1"/>
    <property type="match status" value="1"/>
</dbReference>
<feature type="transmembrane region" description="Helical" evidence="2">
    <location>
        <begin position="401"/>
        <end position="423"/>
    </location>
</feature>
<dbReference type="SUPFAM" id="SSF52129">
    <property type="entry name" value="Caspase-like"/>
    <property type="match status" value="1"/>
</dbReference>
<feature type="transmembrane region" description="Helical" evidence="2">
    <location>
        <begin position="512"/>
        <end position="532"/>
    </location>
</feature>
<dbReference type="EMBL" id="BAAARV010000095">
    <property type="protein sequence ID" value="GAA2384097.1"/>
    <property type="molecule type" value="Genomic_DNA"/>
</dbReference>
<proteinExistence type="predicted"/>
<reference evidence="5" key="1">
    <citation type="journal article" date="2019" name="Int. J. Syst. Evol. Microbiol.">
        <title>The Global Catalogue of Microorganisms (GCM) 10K type strain sequencing project: providing services to taxonomists for standard genome sequencing and annotation.</title>
        <authorList>
            <consortium name="The Broad Institute Genomics Platform"/>
            <consortium name="The Broad Institute Genome Sequencing Center for Infectious Disease"/>
            <person name="Wu L."/>
            <person name="Ma J."/>
        </authorList>
    </citation>
    <scope>NUCLEOTIDE SEQUENCE [LARGE SCALE GENOMIC DNA]</scope>
    <source>
        <strain evidence="5">JCM 3272</strain>
    </source>
</reference>
<accession>A0ABP5UNJ9</accession>
<keyword evidence="2" id="KW-0812">Transmembrane</keyword>
<evidence type="ECO:0000313" key="5">
    <source>
        <dbReference type="Proteomes" id="UP001501444"/>
    </source>
</evidence>
<sequence length="599" mass="64477">MTRPDLAGSRAVLVGTWTYHDELLHDIPAAQHSLARMRELLTSDLCGWSPDQVTVFANARKPNDLPDQLVELFGATTDVALFYYVGHGQVDDEDQLCLGLVESLSRAERRGTTSLPFAAVRSALLKSRARTKIVLLDCCFSGLATRPDGSLANDQDVIAYAGVAGAYTMAASGAYTTAWYELEGVGRRPPQTYFTKCLADVIERGIPGEPAVLRLNTIFIHVADKLARLKKPRPTRRSSDFADQFAFARNAAPLESQYDPAEEVKQLRRRLAEAETQLQAKDVEHRRLAERLASMHQDVRAFGPDKAVAADAVDTELNQQLRLARADIDRIADTAADSSIRRALEPIRRSLAEPHRGPAVDPGPTTLYVMPTAAVVTPPVAVDPPPAEAPRPGRHRSAGPLAVSLIAALTLTFGAMWFFLFAGLYRVASSQLPEVIGSIGAILSIASMCAALMGVEPRARTVNYDQFGSLLPLVAGGGPAAAVVALLYTLALWGLSPLAYRLAATRPRTAQAVVAATVVLVAAATLSIRTWWDAPYAPGTCVHLDDRFVSSQRTSCSGGDTTTVLAVLYDDTPAACPTTATGSFSDDFYPVVVCLARNR</sequence>
<evidence type="ECO:0000256" key="1">
    <source>
        <dbReference type="SAM" id="Coils"/>
    </source>
</evidence>
<evidence type="ECO:0000256" key="2">
    <source>
        <dbReference type="SAM" id="Phobius"/>
    </source>
</evidence>
<keyword evidence="1" id="KW-0175">Coiled coil</keyword>
<feature type="domain" description="Peptidase C14 caspase" evidence="3">
    <location>
        <begin position="11"/>
        <end position="244"/>
    </location>
</feature>
<dbReference type="Proteomes" id="UP001501444">
    <property type="component" value="Unassembled WGS sequence"/>
</dbReference>
<name>A0ABP5UNJ9_9ACTN</name>
<feature type="transmembrane region" description="Helical" evidence="2">
    <location>
        <begin position="435"/>
        <end position="455"/>
    </location>
</feature>
<keyword evidence="2" id="KW-0472">Membrane</keyword>
<evidence type="ECO:0000313" key="4">
    <source>
        <dbReference type="EMBL" id="GAA2384097.1"/>
    </source>
</evidence>
<dbReference type="InterPro" id="IPR011600">
    <property type="entry name" value="Pept_C14_caspase"/>
</dbReference>
<feature type="transmembrane region" description="Helical" evidence="2">
    <location>
        <begin position="475"/>
        <end position="500"/>
    </location>
</feature>
<keyword evidence="2" id="KW-1133">Transmembrane helix</keyword>
<protein>
    <recommendedName>
        <fullName evidence="3">Peptidase C14 caspase domain-containing protein</fullName>
    </recommendedName>
</protein>
<dbReference type="Gene3D" id="3.40.50.1460">
    <property type="match status" value="1"/>
</dbReference>